<reference evidence="1 2" key="1">
    <citation type="journal article" date="2020" name="Nature">
        <title>Six reference-quality genomes reveal evolution of bat adaptations.</title>
        <authorList>
            <person name="Jebb D."/>
            <person name="Huang Z."/>
            <person name="Pippel M."/>
            <person name="Hughes G.M."/>
            <person name="Lavrichenko K."/>
            <person name="Devanna P."/>
            <person name="Winkler S."/>
            <person name="Jermiin L.S."/>
            <person name="Skirmuntt E.C."/>
            <person name="Katzourakis A."/>
            <person name="Burkitt-Gray L."/>
            <person name="Ray D.A."/>
            <person name="Sullivan K.A.M."/>
            <person name="Roscito J.G."/>
            <person name="Kirilenko B.M."/>
            <person name="Davalos L.M."/>
            <person name="Corthals A.P."/>
            <person name="Power M.L."/>
            <person name="Jones G."/>
            <person name="Ransome R.D."/>
            <person name="Dechmann D.K.N."/>
            <person name="Locatelli A.G."/>
            <person name="Puechmaille S.J."/>
            <person name="Fedrigo O."/>
            <person name="Jarvis E.D."/>
            <person name="Hiller M."/>
            <person name="Vernes S.C."/>
            <person name="Myers E.W."/>
            <person name="Teeling E.C."/>
        </authorList>
    </citation>
    <scope>NUCLEOTIDE SEQUENCE [LARGE SCALE GENOMIC DNA]</scope>
    <source>
        <strain evidence="1">MMyoMyo1</strain>
        <tissue evidence="1">Flight muscle</tissue>
    </source>
</reference>
<sequence>MWSPNTKASPTHCAIQVASPSFFPPTSVMQNNSHKLAFLFWRVLSGKKRTRGGHLNLDNGSQKPQSKPQFLADSMVMFPTQSTEEELNSPMSHLARSSGSCLIQPRYLHPNSDLTHCPAEPQCTSLSSSASLLSAMHQFSLFLKKIYTYISLNPGPPISRPLDYGSHPVRYFLGRRPWQCHPRDTEMEAETVAWVTYRLLSLSGCSSPRALPGPLLSLCLSLSLPPFLVCRVQGT</sequence>
<gene>
    <name evidence="1" type="ORF">mMyoMyo1_011369</name>
</gene>
<keyword evidence="2" id="KW-1185">Reference proteome</keyword>
<comment type="caution">
    <text evidence="1">The sequence shown here is derived from an EMBL/GenBank/DDBJ whole genome shotgun (WGS) entry which is preliminary data.</text>
</comment>
<dbReference type="EMBL" id="JABWUV010000005">
    <property type="protein sequence ID" value="KAF6355178.1"/>
    <property type="molecule type" value="Genomic_DNA"/>
</dbReference>
<evidence type="ECO:0000313" key="1">
    <source>
        <dbReference type="EMBL" id="KAF6355178.1"/>
    </source>
</evidence>
<protein>
    <submittedName>
        <fullName evidence="1">Uncharacterized protein</fullName>
    </submittedName>
</protein>
<accession>A0A7J7Y064</accession>
<dbReference type="Proteomes" id="UP000527355">
    <property type="component" value="Unassembled WGS sequence"/>
</dbReference>
<evidence type="ECO:0000313" key="2">
    <source>
        <dbReference type="Proteomes" id="UP000527355"/>
    </source>
</evidence>
<proteinExistence type="predicted"/>
<dbReference type="AlphaFoldDB" id="A0A7J7Y064"/>
<organism evidence="1 2">
    <name type="scientific">Myotis myotis</name>
    <name type="common">Greater mouse-eared bat</name>
    <name type="synonym">Vespertilio myotis</name>
    <dbReference type="NCBI Taxonomy" id="51298"/>
    <lineage>
        <taxon>Eukaryota</taxon>
        <taxon>Metazoa</taxon>
        <taxon>Chordata</taxon>
        <taxon>Craniata</taxon>
        <taxon>Vertebrata</taxon>
        <taxon>Euteleostomi</taxon>
        <taxon>Mammalia</taxon>
        <taxon>Eutheria</taxon>
        <taxon>Laurasiatheria</taxon>
        <taxon>Chiroptera</taxon>
        <taxon>Yangochiroptera</taxon>
        <taxon>Vespertilionidae</taxon>
        <taxon>Myotis</taxon>
    </lineage>
</organism>
<name>A0A7J7Y064_MYOMY</name>